<feature type="region of interest" description="Disordered" evidence="1">
    <location>
        <begin position="1"/>
        <end position="81"/>
    </location>
</feature>
<dbReference type="EMBL" id="JAUEPP010000001">
    <property type="protein sequence ID" value="KAK3356250.1"/>
    <property type="molecule type" value="Genomic_DNA"/>
</dbReference>
<dbReference type="Proteomes" id="UP001278500">
    <property type="component" value="Unassembled WGS sequence"/>
</dbReference>
<dbReference type="RefSeq" id="XP_062687627.1">
    <property type="nucleotide sequence ID" value="XM_062831331.1"/>
</dbReference>
<evidence type="ECO:0000256" key="1">
    <source>
        <dbReference type="SAM" id="MobiDB-lite"/>
    </source>
</evidence>
<feature type="compositionally biased region" description="Basic and acidic residues" evidence="1">
    <location>
        <begin position="670"/>
        <end position="684"/>
    </location>
</feature>
<feature type="compositionally biased region" description="Basic and acidic residues" evidence="1">
    <location>
        <begin position="621"/>
        <end position="630"/>
    </location>
</feature>
<feature type="region of interest" description="Disordered" evidence="1">
    <location>
        <begin position="532"/>
        <end position="727"/>
    </location>
</feature>
<feature type="compositionally biased region" description="Acidic residues" evidence="1">
    <location>
        <begin position="693"/>
        <end position="709"/>
    </location>
</feature>
<name>A0AAE0JRM9_9PEZI</name>
<sequence>MRPYSSANEDPDDSERGRQLKRAGIDAETDTDDTNYKLSHSPSPDSLSYSAPPIPPRPRHRSPPPLPHRSPPPTGLPLGLSPGIAELVASAARAANLAAASRGGSPNPIKEGEVTARSSSGSSRPSTRPSAPSPENRSSPSPDLHPSLLPFPPFPPPPAVKSNTAPYGSELSPETEKILSDLNQRAKMAEQQRLIREGRDPTALAIFEAHRREHGYVLRPFMCPLSTTDRFWYEMGLKALPGCLIEDKECWRALDPWKTVVKKEQKGKRNCKENYDTWVEKGNKSVVLCVADKRDKCRGVMVRWRIDSRMDKEKEADGVDLHLHVGDVSKSGSGNGNGNEEEGPVWKEGVLGLKVIDFWRPGVADRELQAALGDATRNIFELELLDDVKAVQIHGGAGPSMSGNVEYPIDARMRRYLEMEENVKRLAIQLGYEQVDEEQKPMGTRWVLEFPRDALDELVRTMAKLKMDKTDEDELKEEERKNDFEKGAEEEHKIVREAGFGGAKYVEDARAVVDLMDNLIIAQAEQRGLGATRNREDSYRPMPMLTGNLPVRNREKLSSPDSEKFDWNPWEASPESDGEAILESIEADSPESGEVEETRLEAIPEESTMPELKAGTSPKPDQAEESKSEGDNMSSPEIATLFRDEGNKYHLSGSHTPENKTAIVESIEVDAEKAESSLDGKKDVGVSVKSVDPSDEDASHDESSDDEIVDLAAFFLDDSSGNENDLD</sequence>
<dbReference type="GeneID" id="87868485"/>
<evidence type="ECO:0000313" key="2">
    <source>
        <dbReference type="EMBL" id="KAK3356250.1"/>
    </source>
</evidence>
<feature type="region of interest" description="Disordered" evidence="1">
    <location>
        <begin position="95"/>
        <end position="174"/>
    </location>
</feature>
<proteinExistence type="predicted"/>
<accession>A0AAE0JRM9</accession>
<dbReference type="AlphaFoldDB" id="A0AAE0JRM9"/>
<feature type="compositionally biased region" description="Low complexity" evidence="1">
    <location>
        <begin position="39"/>
        <end position="51"/>
    </location>
</feature>
<gene>
    <name evidence="2" type="ORF">B0H65DRAFT_72400</name>
</gene>
<feature type="compositionally biased region" description="Pro residues" evidence="1">
    <location>
        <begin position="149"/>
        <end position="159"/>
    </location>
</feature>
<reference evidence="2" key="1">
    <citation type="journal article" date="2023" name="Mol. Phylogenet. Evol.">
        <title>Genome-scale phylogeny and comparative genomics of the fungal order Sordariales.</title>
        <authorList>
            <person name="Hensen N."/>
            <person name="Bonometti L."/>
            <person name="Westerberg I."/>
            <person name="Brannstrom I.O."/>
            <person name="Guillou S."/>
            <person name="Cros-Aarteil S."/>
            <person name="Calhoun S."/>
            <person name="Haridas S."/>
            <person name="Kuo A."/>
            <person name="Mondo S."/>
            <person name="Pangilinan J."/>
            <person name="Riley R."/>
            <person name="LaButti K."/>
            <person name="Andreopoulos B."/>
            <person name="Lipzen A."/>
            <person name="Chen C."/>
            <person name="Yan M."/>
            <person name="Daum C."/>
            <person name="Ng V."/>
            <person name="Clum A."/>
            <person name="Steindorff A."/>
            <person name="Ohm R.A."/>
            <person name="Martin F."/>
            <person name="Silar P."/>
            <person name="Natvig D.O."/>
            <person name="Lalanne C."/>
            <person name="Gautier V."/>
            <person name="Ament-Velasquez S.L."/>
            <person name="Kruys A."/>
            <person name="Hutchinson M.I."/>
            <person name="Powell A.J."/>
            <person name="Barry K."/>
            <person name="Miller A.N."/>
            <person name="Grigoriev I.V."/>
            <person name="Debuchy R."/>
            <person name="Gladieux P."/>
            <person name="Hiltunen Thoren M."/>
            <person name="Johannesson H."/>
        </authorList>
    </citation>
    <scope>NUCLEOTIDE SEQUENCE</scope>
    <source>
        <strain evidence="2">CBS 560.94</strain>
    </source>
</reference>
<feature type="compositionally biased region" description="Basic and acidic residues" evidence="1">
    <location>
        <begin position="552"/>
        <end position="566"/>
    </location>
</feature>
<feature type="compositionally biased region" description="Acidic residues" evidence="1">
    <location>
        <begin position="574"/>
        <end position="595"/>
    </location>
</feature>
<protein>
    <submittedName>
        <fullName evidence="2">Uncharacterized protein</fullName>
    </submittedName>
</protein>
<feature type="compositionally biased region" description="Pro residues" evidence="1">
    <location>
        <begin position="63"/>
        <end position="75"/>
    </location>
</feature>
<organism evidence="2 3">
    <name type="scientific">Neurospora tetraspora</name>
    <dbReference type="NCBI Taxonomy" id="94610"/>
    <lineage>
        <taxon>Eukaryota</taxon>
        <taxon>Fungi</taxon>
        <taxon>Dikarya</taxon>
        <taxon>Ascomycota</taxon>
        <taxon>Pezizomycotina</taxon>
        <taxon>Sordariomycetes</taxon>
        <taxon>Sordariomycetidae</taxon>
        <taxon>Sordariales</taxon>
        <taxon>Sordariaceae</taxon>
        <taxon>Neurospora</taxon>
    </lineage>
</organism>
<keyword evidence="3" id="KW-1185">Reference proteome</keyword>
<reference evidence="2" key="2">
    <citation type="submission" date="2023-06" db="EMBL/GenBank/DDBJ databases">
        <authorList>
            <consortium name="Lawrence Berkeley National Laboratory"/>
            <person name="Haridas S."/>
            <person name="Hensen N."/>
            <person name="Bonometti L."/>
            <person name="Westerberg I."/>
            <person name="Brannstrom I.O."/>
            <person name="Guillou S."/>
            <person name="Cros-Aarteil S."/>
            <person name="Calhoun S."/>
            <person name="Kuo A."/>
            <person name="Mondo S."/>
            <person name="Pangilinan J."/>
            <person name="Riley R."/>
            <person name="Labutti K."/>
            <person name="Andreopoulos B."/>
            <person name="Lipzen A."/>
            <person name="Chen C."/>
            <person name="Yanf M."/>
            <person name="Daum C."/>
            <person name="Ng V."/>
            <person name="Clum A."/>
            <person name="Steindorff A."/>
            <person name="Ohm R."/>
            <person name="Martin F."/>
            <person name="Silar P."/>
            <person name="Natvig D."/>
            <person name="Lalanne C."/>
            <person name="Gautier V."/>
            <person name="Ament-Velasquez S.L."/>
            <person name="Kruys A."/>
            <person name="Hutchinson M.I."/>
            <person name="Powell A.J."/>
            <person name="Barry K."/>
            <person name="Miller A.N."/>
            <person name="Grigoriev I.V."/>
            <person name="Debuchy R."/>
            <person name="Gladieux P."/>
            <person name="Thoren M.H."/>
            <person name="Johannesson H."/>
        </authorList>
    </citation>
    <scope>NUCLEOTIDE SEQUENCE</scope>
    <source>
        <strain evidence="2">CBS 560.94</strain>
    </source>
</reference>
<feature type="compositionally biased region" description="Low complexity" evidence="1">
    <location>
        <begin position="115"/>
        <end position="148"/>
    </location>
</feature>
<comment type="caution">
    <text evidence="2">The sequence shown here is derived from an EMBL/GenBank/DDBJ whole genome shotgun (WGS) entry which is preliminary data.</text>
</comment>
<evidence type="ECO:0000313" key="3">
    <source>
        <dbReference type="Proteomes" id="UP001278500"/>
    </source>
</evidence>